<dbReference type="GO" id="GO:0009116">
    <property type="term" value="P:nucleoside metabolic process"/>
    <property type="evidence" value="ECO:0007669"/>
    <property type="project" value="InterPro"/>
</dbReference>
<evidence type="ECO:0000256" key="1">
    <source>
        <dbReference type="HAMAP-Rule" id="MF_00991"/>
    </source>
</evidence>
<name>A0A172ZDU0_9BACL</name>
<dbReference type="InterPro" id="IPR035994">
    <property type="entry name" value="Nucleoside_phosphorylase_sf"/>
</dbReference>
<dbReference type="NCBIfam" id="NF006087">
    <property type="entry name" value="PRK08236.1"/>
    <property type="match status" value="1"/>
</dbReference>
<keyword evidence="1" id="KW-0474">Menaquinone biosynthesis</keyword>
<dbReference type="GO" id="GO:0009234">
    <property type="term" value="P:menaquinone biosynthetic process"/>
    <property type="evidence" value="ECO:0007669"/>
    <property type="project" value="UniProtKB-UniRule"/>
</dbReference>
<feature type="domain" description="Nucleoside phosphorylase" evidence="3">
    <location>
        <begin position="41"/>
        <end position="219"/>
    </location>
</feature>
<dbReference type="PANTHER" id="PTHR46832:SF2">
    <property type="entry name" value="FUTALOSINE HYDROLASE"/>
    <property type="match status" value="1"/>
</dbReference>
<dbReference type="STRING" id="1616788.AR543_07275"/>
<dbReference type="RefSeq" id="WP_060533121.1">
    <property type="nucleotide sequence ID" value="NZ_CP013023.1"/>
</dbReference>
<dbReference type="GO" id="GO:0019284">
    <property type="term" value="P:L-methionine salvage from S-adenosylmethionine"/>
    <property type="evidence" value="ECO:0007669"/>
    <property type="project" value="TreeGrafter"/>
</dbReference>
<dbReference type="InterPro" id="IPR000845">
    <property type="entry name" value="Nucleoside_phosphorylase_d"/>
</dbReference>
<gene>
    <name evidence="1" type="primary">mqnB</name>
    <name evidence="4" type="ORF">AR543_07275</name>
</gene>
<dbReference type="EC" id="3.2.2.26" evidence="1 2"/>
<evidence type="ECO:0000259" key="3">
    <source>
        <dbReference type="Pfam" id="PF01048"/>
    </source>
</evidence>
<dbReference type="CDD" id="cd17766">
    <property type="entry name" value="futalosine_nucleosidase_MqnB"/>
    <property type="match status" value="1"/>
</dbReference>
<dbReference type="SUPFAM" id="SSF53167">
    <property type="entry name" value="Purine and uridine phosphorylases"/>
    <property type="match status" value="1"/>
</dbReference>
<dbReference type="UniPathway" id="UPA00079"/>
<evidence type="ECO:0000313" key="4">
    <source>
        <dbReference type="EMBL" id="ANF95824.1"/>
    </source>
</evidence>
<dbReference type="EMBL" id="CP013023">
    <property type="protein sequence ID" value="ANF95824.1"/>
    <property type="molecule type" value="Genomic_DNA"/>
</dbReference>
<dbReference type="Pfam" id="PF01048">
    <property type="entry name" value="PNP_UDP_1"/>
    <property type="match status" value="1"/>
</dbReference>
<dbReference type="Gene3D" id="3.40.50.1580">
    <property type="entry name" value="Nucleoside phosphorylase domain"/>
    <property type="match status" value="1"/>
</dbReference>
<reference evidence="5" key="1">
    <citation type="submission" date="2015-10" db="EMBL/GenBank/DDBJ databases">
        <title>Genome of Paenibacillus bovis sp. nov.</title>
        <authorList>
            <person name="Wu Z."/>
            <person name="Gao C."/>
            <person name="Liu Z."/>
            <person name="Zheng H."/>
        </authorList>
    </citation>
    <scope>NUCLEOTIDE SEQUENCE [LARGE SCALE GENOMIC DNA]</scope>
    <source>
        <strain evidence="5">BD3526</strain>
    </source>
</reference>
<evidence type="ECO:0000313" key="5">
    <source>
        <dbReference type="Proteomes" id="UP000078148"/>
    </source>
</evidence>
<comment type="catalytic activity">
    <reaction evidence="1">
        <text>futalosine + H2O = dehypoxanthine futalosine + hypoxanthine</text>
        <dbReference type="Rhea" id="RHEA:25904"/>
        <dbReference type="ChEBI" id="CHEBI:15377"/>
        <dbReference type="ChEBI" id="CHEBI:17368"/>
        <dbReference type="ChEBI" id="CHEBI:58863"/>
        <dbReference type="ChEBI" id="CHEBI:58864"/>
        <dbReference type="EC" id="3.2.2.26"/>
    </reaction>
</comment>
<dbReference type="GO" id="GO:0008930">
    <property type="term" value="F:methylthioadenosine nucleosidase activity"/>
    <property type="evidence" value="ECO:0007669"/>
    <property type="project" value="TreeGrafter"/>
</dbReference>
<dbReference type="PANTHER" id="PTHR46832">
    <property type="entry name" value="5'-METHYLTHIOADENOSINE/S-ADENOSYLHOMOCYSTEINE NUCLEOSIDASE"/>
    <property type="match status" value="1"/>
</dbReference>
<dbReference type="HAMAP" id="MF_00991">
    <property type="entry name" value="MqnB"/>
    <property type="match status" value="1"/>
</dbReference>
<reference evidence="4 5" key="2">
    <citation type="journal article" date="2016" name="Int. J. Syst. Evol. Microbiol.">
        <title>Paenibacillus bovis sp. nov., isolated from raw yak (Bos grunniens) milk.</title>
        <authorList>
            <person name="Gao C."/>
            <person name="Han J."/>
            <person name="Liu Z."/>
            <person name="Xu X."/>
            <person name="Hang F."/>
            <person name="Wu Z."/>
        </authorList>
    </citation>
    <scope>NUCLEOTIDE SEQUENCE [LARGE SCALE GENOMIC DNA]</scope>
    <source>
        <strain evidence="4 5">BD3526</strain>
    </source>
</reference>
<comment type="similarity">
    <text evidence="1">Belongs to the PNP/UDP phosphorylase family. Futalosine hydrolase subfamily.</text>
</comment>
<dbReference type="OrthoDB" id="9788270at2"/>
<dbReference type="InterPro" id="IPR019963">
    <property type="entry name" value="FL_hydrolase_MqnB"/>
</dbReference>
<accession>A0A172ZDU0</accession>
<protein>
    <recommendedName>
        <fullName evidence="1 2">Futalosine hydrolase</fullName>
        <shortName evidence="1">FL hydrolase</shortName>
        <ecNumber evidence="1 2">3.2.2.26</ecNumber>
    </recommendedName>
    <alternativeName>
        <fullName evidence="1">Futalosine nucleosidase</fullName>
    </alternativeName>
    <alternativeName>
        <fullName evidence="1">Menaquinone biosynthetic enzyme MqnB</fullName>
    </alternativeName>
</protein>
<proteinExistence type="inferred from homology"/>
<comment type="pathway">
    <text evidence="1">Quinol/quinone metabolism; menaquinone biosynthesis.</text>
</comment>
<dbReference type="KEGG" id="pbv:AR543_07275"/>
<keyword evidence="1 4" id="KW-0378">Hydrolase</keyword>
<dbReference type="GO" id="GO:0008782">
    <property type="term" value="F:adenosylhomocysteine nucleosidase activity"/>
    <property type="evidence" value="ECO:0007669"/>
    <property type="project" value="TreeGrafter"/>
</dbReference>
<sequence length="226" mass="23375">MEASSLNNTLSNRILIMTAVEAEREAVQRGLGDTAGQRFDVQLAGVGPASAAARTALLLARGSYDLVISAGIGGGFEPHAAPGSIVLSDRIIAADLGSGTPEHGFISVDELGFGSSIILPDTAYLDRLTSVMRDAGLTVHTGPVLTVSTTTGSAETTAALIQRIPDASAEGMEGFGVAEAARLMDVPVLEIRAISNKVGPRDRDSWRIPEALKALTLASSLLPEVL</sequence>
<dbReference type="NCBIfam" id="TIGR03664">
    <property type="entry name" value="fut_nucase"/>
    <property type="match status" value="1"/>
</dbReference>
<dbReference type="GO" id="GO:0005829">
    <property type="term" value="C:cytosol"/>
    <property type="evidence" value="ECO:0007669"/>
    <property type="project" value="TreeGrafter"/>
</dbReference>
<dbReference type="Proteomes" id="UP000078148">
    <property type="component" value="Chromosome"/>
</dbReference>
<organism evidence="4 5">
    <name type="scientific">Paenibacillus bovis</name>
    <dbReference type="NCBI Taxonomy" id="1616788"/>
    <lineage>
        <taxon>Bacteria</taxon>
        <taxon>Bacillati</taxon>
        <taxon>Bacillota</taxon>
        <taxon>Bacilli</taxon>
        <taxon>Bacillales</taxon>
        <taxon>Paenibacillaceae</taxon>
        <taxon>Paenibacillus</taxon>
    </lineage>
</organism>
<evidence type="ECO:0000256" key="2">
    <source>
        <dbReference type="NCBIfam" id="TIGR03664"/>
    </source>
</evidence>
<keyword evidence="5" id="KW-1185">Reference proteome</keyword>
<comment type="function">
    <text evidence="1">Catalyzes the hydrolysis of futalosine (FL) to dehypoxanthine futalosine (DHFL) and hypoxanthine, a step in the biosynthesis of menaquinone (MK, vitamin K2).</text>
</comment>
<dbReference type="AlphaFoldDB" id="A0A172ZDU0"/>